<evidence type="ECO:0000256" key="1">
    <source>
        <dbReference type="SAM" id="MobiDB-lite"/>
    </source>
</evidence>
<keyword evidence="4" id="KW-1185">Reference proteome</keyword>
<dbReference type="InterPro" id="IPR014914">
    <property type="entry name" value="RES_dom"/>
</dbReference>
<name>A0A0L0M8C7_9BURK</name>
<evidence type="ECO:0000259" key="2">
    <source>
        <dbReference type="Pfam" id="PF08808"/>
    </source>
</evidence>
<dbReference type="PATRIC" id="fig|242163.4.peg.2233"/>
<evidence type="ECO:0000313" key="4">
    <source>
        <dbReference type="Proteomes" id="UP000036959"/>
    </source>
</evidence>
<gene>
    <name evidence="3" type="ORF">BVER_03520</name>
</gene>
<feature type="region of interest" description="Disordered" evidence="1">
    <location>
        <begin position="220"/>
        <end position="254"/>
    </location>
</feature>
<proteinExistence type="predicted"/>
<dbReference type="EMBL" id="LFJJ01000178">
    <property type="protein sequence ID" value="KND58541.1"/>
    <property type="molecule type" value="Genomic_DNA"/>
</dbReference>
<sequence>MQAGNEAVLHKIVFSKASLGTYWHVYPNRFAPTSSNRNSKARLAWRDGSHGMFYTGATRAAALWETVLRHASVDDGYVYTDRLHLKDMMLARLELTVETPILDLRPPYRRAIVDAPSELDEQWDRMLKDPDHDNTHAFTAKLMQQLRAAGHGDGAALMWYSRQAGNETATLFYDPPMQSNWWRFKNEELYCLDTPEGEAQIRLALAEQGLLWRAAPESPEFFPPVDAQEHEFGDADSPEERLGDSPCVPEVPVA</sequence>
<dbReference type="AlphaFoldDB" id="A0A0L0M8C7"/>
<dbReference type="Proteomes" id="UP000036959">
    <property type="component" value="Unassembled WGS sequence"/>
</dbReference>
<reference evidence="4" key="1">
    <citation type="submission" date="2015-06" db="EMBL/GenBank/DDBJ databases">
        <title>Comparative genomics of Burkholderia leaf nodule symbionts.</title>
        <authorList>
            <person name="Carlier A."/>
            <person name="Eberl L."/>
            <person name="Pinto-Carbo M."/>
        </authorList>
    </citation>
    <scope>NUCLEOTIDE SEQUENCE [LARGE SCALE GENOMIC DNA]</scope>
    <source>
        <strain evidence="4">UZHbot4</strain>
    </source>
</reference>
<feature type="domain" description="RES" evidence="2">
    <location>
        <begin position="30"/>
        <end position="177"/>
    </location>
</feature>
<accession>A0A0L0M8C7</accession>
<comment type="caution">
    <text evidence="3">The sequence shown here is derived from an EMBL/GenBank/DDBJ whole genome shotgun (WGS) entry which is preliminary data.</text>
</comment>
<protein>
    <recommendedName>
        <fullName evidence="2">RES domain-containing protein</fullName>
    </recommendedName>
</protein>
<evidence type="ECO:0000313" key="3">
    <source>
        <dbReference type="EMBL" id="KND58541.1"/>
    </source>
</evidence>
<feature type="compositionally biased region" description="Basic and acidic residues" evidence="1">
    <location>
        <begin position="227"/>
        <end position="243"/>
    </location>
</feature>
<organism evidence="3 4">
    <name type="scientific">Candidatus Burkholderia verschuerenii</name>
    <dbReference type="NCBI Taxonomy" id="242163"/>
    <lineage>
        <taxon>Bacteria</taxon>
        <taxon>Pseudomonadati</taxon>
        <taxon>Pseudomonadota</taxon>
        <taxon>Betaproteobacteria</taxon>
        <taxon>Burkholderiales</taxon>
        <taxon>Burkholderiaceae</taxon>
        <taxon>Burkholderia</taxon>
    </lineage>
</organism>
<dbReference type="Pfam" id="PF08808">
    <property type="entry name" value="RES"/>
    <property type="match status" value="1"/>
</dbReference>